<proteinExistence type="inferred from homology"/>
<evidence type="ECO:0000313" key="10">
    <source>
        <dbReference type="Proteomes" id="UP001187415"/>
    </source>
</evidence>
<keyword evidence="3" id="KW-0964">Secreted</keyword>
<evidence type="ECO:0000256" key="1">
    <source>
        <dbReference type="ARBA" id="ARBA00004613"/>
    </source>
</evidence>
<dbReference type="InterPro" id="IPR050787">
    <property type="entry name" value="Natriuretic_peptide"/>
</dbReference>
<evidence type="ECO:0000256" key="4">
    <source>
        <dbReference type="ARBA" id="ARBA00022729"/>
    </source>
</evidence>
<protein>
    <recommendedName>
        <fullName evidence="11">B-type natriuretic peptide</fullName>
    </recommendedName>
</protein>
<accession>A0AA88SW06</accession>
<gene>
    <name evidence="9" type="ORF">Q5P01_007057</name>
</gene>
<dbReference type="GO" id="GO:0005615">
    <property type="term" value="C:extracellular space"/>
    <property type="evidence" value="ECO:0007669"/>
    <property type="project" value="TreeGrafter"/>
</dbReference>
<feature type="region of interest" description="Disordered" evidence="8">
    <location>
        <begin position="101"/>
        <end position="121"/>
    </location>
</feature>
<dbReference type="GO" id="GO:0007218">
    <property type="term" value="P:neuropeptide signaling pathway"/>
    <property type="evidence" value="ECO:0007669"/>
    <property type="project" value="TreeGrafter"/>
</dbReference>
<dbReference type="PANTHER" id="PTHR14066:SF10">
    <property type="entry name" value="NATRIURETIC PEPTIDES B"/>
    <property type="match status" value="1"/>
</dbReference>
<evidence type="ECO:0000256" key="3">
    <source>
        <dbReference type="ARBA" id="ARBA00022525"/>
    </source>
</evidence>
<dbReference type="SMART" id="SM00183">
    <property type="entry name" value="NAT_PEP"/>
    <property type="match status" value="1"/>
</dbReference>
<evidence type="ECO:0000256" key="6">
    <source>
        <dbReference type="ARBA" id="ARBA00023157"/>
    </source>
</evidence>
<keyword evidence="6" id="KW-1015">Disulfide bond</keyword>
<dbReference type="Pfam" id="PF00212">
    <property type="entry name" value="ANP"/>
    <property type="match status" value="1"/>
</dbReference>
<dbReference type="GO" id="GO:0006182">
    <property type="term" value="P:cGMP biosynthetic process"/>
    <property type="evidence" value="ECO:0007669"/>
    <property type="project" value="TreeGrafter"/>
</dbReference>
<organism evidence="9 10">
    <name type="scientific">Channa striata</name>
    <name type="common">Snakehead murrel</name>
    <name type="synonym">Ophicephalus striatus</name>
    <dbReference type="NCBI Taxonomy" id="64152"/>
    <lineage>
        <taxon>Eukaryota</taxon>
        <taxon>Metazoa</taxon>
        <taxon>Chordata</taxon>
        <taxon>Craniata</taxon>
        <taxon>Vertebrata</taxon>
        <taxon>Euteleostomi</taxon>
        <taxon>Actinopterygii</taxon>
        <taxon>Neopterygii</taxon>
        <taxon>Teleostei</taxon>
        <taxon>Neoteleostei</taxon>
        <taxon>Acanthomorphata</taxon>
        <taxon>Anabantaria</taxon>
        <taxon>Anabantiformes</taxon>
        <taxon>Channoidei</taxon>
        <taxon>Channidae</taxon>
        <taxon>Channa</taxon>
    </lineage>
</organism>
<evidence type="ECO:0000313" key="9">
    <source>
        <dbReference type="EMBL" id="KAK2850781.1"/>
    </source>
</evidence>
<evidence type="ECO:0000256" key="8">
    <source>
        <dbReference type="SAM" id="MobiDB-lite"/>
    </source>
</evidence>
<dbReference type="GO" id="GO:0003085">
    <property type="term" value="P:negative regulation of systemic arterial blood pressure"/>
    <property type="evidence" value="ECO:0007669"/>
    <property type="project" value="TreeGrafter"/>
</dbReference>
<feature type="compositionally biased region" description="Polar residues" evidence="8">
    <location>
        <begin position="37"/>
        <end position="48"/>
    </location>
</feature>
<keyword evidence="10" id="KW-1185">Reference proteome</keyword>
<comment type="caution">
    <text evidence="9">The sequence shown here is derived from an EMBL/GenBank/DDBJ whole genome shotgun (WGS) entry which is preliminary data.</text>
</comment>
<dbReference type="AlphaFoldDB" id="A0AA88SW06"/>
<dbReference type="PRINTS" id="PR00710">
    <property type="entry name" value="NATPEPTIDES"/>
</dbReference>
<sequence>MPAQFLAYLHVSALSIKELRAAASKQLPKQTRRRASDSSPTDSVNGNLPGNMHLSSIRVFGLLVLNLWLVRSYPVRTGLTDTDVDMLKVLLRTLEDSVSEQTDVEQRDGLENLNVQDPADEPRLQTGLDEAAVRELLSIRNLKNVRNDSSKKSSGCFGRRMDRIGSMSSLGCNTVGRFSPK</sequence>
<evidence type="ECO:0008006" key="11">
    <source>
        <dbReference type="Google" id="ProtNLM"/>
    </source>
</evidence>
<name>A0AA88SW06_CHASR</name>
<dbReference type="InterPro" id="IPR000663">
    <property type="entry name" value="Natr_peptide"/>
</dbReference>
<dbReference type="EMBL" id="JAUPFM010000005">
    <property type="protein sequence ID" value="KAK2850781.1"/>
    <property type="molecule type" value="Genomic_DNA"/>
</dbReference>
<dbReference type="GO" id="GO:0005737">
    <property type="term" value="C:cytoplasm"/>
    <property type="evidence" value="ECO:0007669"/>
    <property type="project" value="TreeGrafter"/>
</dbReference>
<dbReference type="GO" id="GO:0019934">
    <property type="term" value="P:cGMP-mediated signaling"/>
    <property type="evidence" value="ECO:0007669"/>
    <property type="project" value="TreeGrafter"/>
</dbReference>
<evidence type="ECO:0000256" key="7">
    <source>
        <dbReference type="RuleBase" id="RU003686"/>
    </source>
</evidence>
<reference evidence="9" key="1">
    <citation type="submission" date="2023-07" db="EMBL/GenBank/DDBJ databases">
        <title>Chromosome-level Genome Assembly of Striped Snakehead (Channa striata).</title>
        <authorList>
            <person name="Liu H."/>
        </authorList>
    </citation>
    <scope>NUCLEOTIDE SEQUENCE</scope>
    <source>
        <strain evidence="9">Gz</strain>
        <tissue evidence="9">Muscle</tissue>
    </source>
</reference>
<evidence type="ECO:0000256" key="5">
    <source>
        <dbReference type="ARBA" id="ARBA00022858"/>
    </source>
</evidence>
<keyword evidence="4" id="KW-0732">Signal</keyword>
<comment type="subcellular location">
    <subcellularLocation>
        <location evidence="1 7">Secreted</location>
    </subcellularLocation>
</comment>
<dbReference type="PROSITE" id="PS00263">
    <property type="entry name" value="NATRIURETIC_PEPTIDE"/>
    <property type="match status" value="1"/>
</dbReference>
<dbReference type="GO" id="GO:0007168">
    <property type="term" value="P:receptor guanylyl cyclase signaling pathway"/>
    <property type="evidence" value="ECO:0007669"/>
    <property type="project" value="TreeGrafter"/>
</dbReference>
<comment type="similarity">
    <text evidence="2 7">Belongs to the natriuretic peptide family.</text>
</comment>
<dbReference type="GO" id="GO:0051427">
    <property type="term" value="F:hormone receptor binding"/>
    <property type="evidence" value="ECO:0007669"/>
    <property type="project" value="TreeGrafter"/>
</dbReference>
<dbReference type="GO" id="GO:0097746">
    <property type="term" value="P:blood vessel diameter maintenance"/>
    <property type="evidence" value="ECO:0007669"/>
    <property type="project" value="UniProtKB-KW"/>
</dbReference>
<evidence type="ECO:0000256" key="2">
    <source>
        <dbReference type="ARBA" id="ARBA00009041"/>
    </source>
</evidence>
<keyword evidence="5 7" id="KW-0838">Vasoactive</keyword>
<dbReference type="Proteomes" id="UP001187415">
    <property type="component" value="Unassembled WGS sequence"/>
</dbReference>
<dbReference type="PANTHER" id="PTHR14066">
    <property type="entry name" value="ATRIAL NATRIURETIC FACTOR PRECURSOR"/>
    <property type="match status" value="1"/>
</dbReference>
<feature type="region of interest" description="Disordered" evidence="8">
    <location>
        <begin position="25"/>
        <end position="48"/>
    </location>
</feature>
<dbReference type="GO" id="GO:0005179">
    <property type="term" value="F:hormone activity"/>
    <property type="evidence" value="ECO:0007669"/>
    <property type="project" value="InterPro"/>
</dbReference>
<dbReference type="InterPro" id="IPR030480">
    <property type="entry name" value="Natr_peptide_CS"/>
</dbReference>